<evidence type="ECO:0000313" key="2">
    <source>
        <dbReference type="Proteomes" id="UP000236291"/>
    </source>
</evidence>
<dbReference type="Proteomes" id="UP000236291">
    <property type="component" value="Unassembled WGS sequence"/>
</dbReference>
<protein>
    <submittedName>
        <fullName evidence="1">Uncharacterized protein</fullName>
    </submittedName>
</protein>
<proteinExistence type="predicted"/>
<organism evidence="1 2">
    <name type="scientific">Trifolium pratense</name>
    <name type="common">Red clover</name>
    <dbReference type="NCBI Taxonomy" id="57577"/>
    <lineage>
        <taxon>Eukaryota</taxon>
        <taxon>Viridiplantae</taxon>
        <taxon>Streptophyta</taxon>
        <taxon>Embryophyta</taxon>
        <taxon>Tracheophyta</taxon>
        <taxon>Spermatophyta</taxon>
        <taxon>Magnoliopsida</taxon>
        <taxon>eudicotyledons</taxon>
        <taxon>Gunneridae</taxon>
        <taxon>Pentapetalae</taxon>
        <taxon>rosids</taxon>
        <taxon>fabids</taxon>
        <taxon>Fabales</taxon>
        <taxon>Fabaceae</taxon>
        <taxon>Papilionoideae</taxon>
        <taxon>50 kb inversion clade</taxon>
        <taxon>NPAAA clade</taxon>
        <taxon>Hologalegina</taxon>
        <taxon>IRL clade</taxon>
        <taxon>Trifolieae</taxon>
        <taxon>Trifolium</taxon>
    </lineage>
</organism>
<sequence length="131" mass="15048">MAQSNNTYLSPFSLYCTTKACLNGPFCTSCTKSDDQCKFLQKKTDFGNEKTNEVNLNARYRCYVHPMLKPIENSEQWKLAKKDKTNVAMLAGKNVKKSNARDRRYNNPVLKPVESLAQWNLIKTKKVTFDV</sequence>
<accession>A0A2K3P5X6</accession>
<reference evidence="1 2" key="2">
    <citation type="journal article" date="2017" name="Front. Plant Sci.">
        <title>Gene Classification and Mining of Molecular Markers Useful in Red Clover (Trifolium pratense) Breeding.</title>
        <authorList>
            <person name="Istvanek J."/>
            <person name="Dluhosova J."/>
            <person name="Dluhos P."/>
            <person name="Patkova L."/>
            <person name="Nedelnik J."/>
            <person name="Repkova J."/>
        </authorList>
    </citation>
    <scope>NUCLEOTIDE SEQUENCE [LARGE SCALE GENOMIC DNA]</scope>
    <source>
        <strain evidence="2">cv. Tatra</strain>
        <tissue evidence="1">Young leaves</tissue>
    </source>
</reference>
<comment type="caution">
    <text evidence="1">The sequence shown here is derived from an EMBL/GenBank/DDBJ whole genome shotgun (WGS) entry which is preliminary data.</text>
</comment>
<dbReference type="Gramene" id="Tp57577_TGAC_v2_mRNA28051">
    <property type="protein sequence ID" value="Tp57577_TGAC_v2_mRNA28051"/>
    <property type="gene ID" value="Tp57577_TGAC_v2_gene27118"/>
</dbReference>
<name>A0A2K3P5X6_TRIPR</name>
<dbReference type="AlphaFoldDB" id="A0A2K3P5X6"/>
<evidence type="ECO:0000313" key="1">
    <source>
        <dbReference type="EMBL" id="PNY10694.1"/>
    </source>
</evidence>
<gene>
    <name evidence="1" type="ORF">L195_g007282</name>
</gene>
<dbReference type="EMBL" id="ASHM01004001">
    <property type="protein sequence ID" value="PNY10694.1"/>
    <property type="molecule type" value="Genomic_DNA"/>
</dbReference>
<reference evidence="1 2" key="1">
    <citation type="journal article" date="2014" name="Am. J. Bot.">
        <title>Genome assembly and annotation for red clover (Trifolium pratense; Fabaceae).</title>
        <authorList>
            <person name="Istvanek J."/>
            <person name="Jaros M."/>
            <person name="Krenek A."/>
            <person name="Repkova J."/>
        </authorList>
    </citation>
    <scope>NUCLEOTIDE SEQUENCE [LARGE SCALE GENOMIC DNA]</scope>
    <source>
        <strain evidence="2">cv. Tatra</strain>
        <tissue evidence="1">Young leaves</tissue>
    </source>
</reference>
<dbReference type="OrthoDB" id="10421761at2759"/>